<keyword evidence="2" id="KW-1185">Reference proteome</keyword>
<name>A0A0M0GHR5_SPOGL</name>
<dbReference type="Proteomes" id="UP000037109">
    <property type="component" value="Unassembled WGS sequence"/>
</dbReference>
<dbReference type="PATRIC" id="fig|1459.3.peg.4577"/>
<evidence type="ECO:0000313" key="2">
    <source>
        <dbReference type="Proteomes" id="UP000037109"/>
    </source>
</evidence>
<dbReference type="RefSeq" id="WP_053436361.1">
    <property type="nucleotide sequence ID" value="NZ_LGUF01000007.1"/>
</dbReference>
<reference evidence="2" key="1">
    <citation type="submission" date="2015-07" db="EMBL/GenBank/DDBJ databases">
        <title>Fjat-10036 dsm4.</title>
        <authorList>
            <person name="Liu B."/>
            <person name="Wang J."/>
            <person name="Zhu Y."/>
            <person name="Liu G."/>
            <person name="Chen Q."/>
            <person name="Chen Z."/>
            <person name="Lan J."/>
            <person name="Che J."/>
            <person name="Ge C."/>
            <person name="Shi H."/>
            <person name="Pan Z."/>
            <person name="Liu X."/>
        </authorList>
    </citation>
    <scope>NUCLEOTIDE SEQUENCE [LARGE SCALE GENOMIC DNA]</scope>
    <source>
        <strain evidence="2">DSM 4</strain>
    </source>
</reference>
<gene>
    <name evidence="1" type="ORF">AF332_20720</name>
</gene>
<evidence type="ECO:0000313" key="1">
    <source>
        <dbReference type="EMBL" id="KON88971.1"/>
    </source>
</evidence>
<comment type="caution">
    <text evidence="1">The sequence shown here is derived from an EMBL/GenBank/DDBJ whole genome shotgun (WGS) entry which is preliminary data.</text>
</comment>
<protein>
    <submittedName>
        <fullName evidence="1">Uncharacterized protein</fullName>
    </submittedName>
</protein>
<dbReference type="EMBL" id="LGUF01000007">
    <property type="protein sequence ID" value="KON88971.1"/>
    <property type="molecule type" value="Genomic_DNA"/>
</dbReference>
<dbReference type="AlphaFoldDB" id="A0A0M0GHR5"/>
<dbReference type="STRING" id="1459.AF332_20720"/>
<dbReference type="OrthoDB" id="2941584at2"/>
<proteinExistence type="predicted"/>
<accession>A0A0M0GHR5</accession>
<sequence length="106" mass="11922">MTPVNIPGKPFLKFAINAKSLTILQKKRFVESVIWSKGMAKNPVIQKAREEGYNTGFKKGFDMGQENACLVFASKFDGLEKVPGIGPKLLEKIVSHFGREYFEARK</sequence>
<organism evidence="1 2">
    <name type="scientific">Sporosarcina globispora</name>
    <name type="common">Bacillus globisporus</name>
    <dbReference type="NCBI Taxonomy" id="1459"/>
    <lineage>
        <taxon>Bacteria</taxon>
        <taxon>Bacillati</taxon>
        <taxon>Bacillota</taxon>
        <taxon>Bacilli</taxon>
        <taxon>Bacillales</taxon>
        <taxon>Caryophanaceae</taxon>
        <taxon>Sporosarcina</taxon>
    </lineage>
</organism>